<feature type="compositionally biased region" description="Basic and acidic residues" evidence="1">
    <location>
        <begin position="112"/>
        <end position="143"/>
    </location>
</feature>
<name>A0A401H095_9APHY</name>
<feature type="region of interest" description="Disordered" evidence="1">
    <location>
        <begin position="727"/>
        <end position="749"/>
    </location>
</feature>
<dbReference type="Proteomes" id="UP000287166">
    <property type="component" value="Unassembled WGS sequence"/>
</dbReference>
<feature type="compositionally biased region" description="Low complexity" evidence="1">
    <location>
        <begin position="170"/>
        <end position="184"/>
    </location>
</feature>
<feature type="compositionally biased region" description="Basic and acidic residues" evidence="1">
    <location>
        <begin position="393"/>
        <end position="406"/>
    </location>
</feature>
<feature type="compositionally biased region" description="Acidic residues" evidence="1">
    <location>
        <begin position="938"/>
        <end position="951"/>
    </location>
</feature>
<comment type="caution">
    <text evidence="2">The sequence shown here is derived from an EMBL/GenBank/DDBJ whole genome shotgun (WGS) entry which is preliminary data.</text>
</comment>
<evidence type="ECO:0000313" key="3">
    <source>
        <dbReference type="Proteomes" id="UP000287166"/>
    </source>
</evidence>
<feature type="region of interest" description="Disordered" evidence="1">
    <location>
        <begin position="463"/>
        <end position="482"/>
    </location>
</feature>
<feature type="region of interest" description="Disordered" evidence="1">
    <location>
        <begin position="596"/>
        <end position="653"/>
    </location>
</feature>
<organism evidence="2 3">
    <name type="scientific">Sparassis crispa</name>
    <dbReference type="NCBI Taxonomy" id="139825"/>
    <lineage>
        <taxon>Eukaryota</taxon>
        <taxon>Fungi</taxon>
        <taxon>Dikarya</taxon>
        <taxon>Basidiomycota</taxon>
        <taxon>Agaricomycotina</taxon>
        <taxon>Agaricomycetes</taxon>
        <taxon>Polyporales</taxon>
        <taxon>Sparassidaceae</taxon>
        <taxon>Sparassis</taxon>
    </lineage>
</organism>
<feature type="region of interest" description="Disordered" evidence="1">
    <location>
        <begin position="785"/>
        <end position="882"/>
    </location>
</feature>
<reference evidence="2 3" key="1">
    <citation type="journal article" date="2018" name="Sci. Rep.">
        <title>Genome sequence of the cauliflower mushroom Sparassis crispa (Hanabiratake) and its association with beneficial usage.</title>
        <authorList>
            <person name="Kiyama R."/>
            <person name="Furutani Y."/>
            <person name="Kawaguchi K."/>
            <person name="Nakanishi T."/>
        </authorList>
    </citation>
    <scope>NUCLEOTIDE SEQUENCE [LARGE SCALE GENOMIC DNA]</scope>
</reference>
<feature type="region of interest" description="Disordered" evidence="1">
    <location>
        <begin position="1043"/>
        <end position="1078"/>
    </location>
</feature>
<dbReference type="GeneID" id="38784727"/>
<evidence type="ECO:0000256" key="1">
    <source>
        <dbReference type="SAM" id="MobiDB-lite"/>
    </source>
</evidence>
<keyword evidence="3" id="KW-1185">Reference proteome</keyword>
<feature type="region of interest" description="Disordered" evidence="1">
    <location>
        <begin position="499"/>
        <end position="546"/>
    </location>
</feature>
<feature type="compositionally biased region" description="Polar residues" evidence="1">
    <location>
        <begin position="340"/>
        <end position="349"/>
    </location>
</feature>
<evidence type="ECO:0000313" key="2">
    <source>
        <dbReference type="EMBL" id="GBE87810.1"/>
    </source>
</evidence>
<feature type="compositionally biased region" description="Polar residues" evidence="1">
    <location>
        <begin position="14"/>
        <end position="25"/>
    </location>
</feature>
<feature type="compositionally biased region" description="Low complexity" evidence="1">
    <location>
        <begin position="506"/>
        <end position="532"/>
    </location>
</feature>
<dbReference type="STRING" id="139825.A0A401H095"/>
<feature type="compositionally biased region" description="Polar residues" evidence="1">
    <location>
        <begin position="94"/>
        <end position="103"/>
    </location>
</feature>
<feature type="region of interest" description="Disordered" evidence="1">
    <location>
        <begin position="319"/>
        <end position="371"/>
    </location>
</feature>
<feature type="region of interest" description="Disordered" evidence="1">
    <location>
        <begin position="211"/>
        <end position="253"/>
    </location>
</feature>
<proteinExistence type="predicted"/>
<dbReference type="OrthoDB" id="3261862at2759"/>
<dbReference type="EMBL" id="BFAD01000012">
    <property type="protein sequence ID" value="GBE87810.1"/>
    <property type="molecule type" value="Genomic_DNA"/>
</dbReference>
<sequence>MALPTTVVVPISQDRATASRSNSLVSTASSGGASLRRRSRTRTRTLTGGRRPKSLGRSAARRGEGHDESPYGGIAPPTPKGFSDESQDIAVSSHPGTPTQLSHTPRRPKTAGSERRPSLEDKEDKGASSSRVVRDDVRGRQTKSEGGSVRGVKTRLRGMSLPRQAFKVKGSSGSSSQPSPTAPGEGHPEMSANRAGGSACRNFRDSVLTQHSSTSSSLYPASTYSGSQTESSLLPSSFDGDEQTSAFSPEIVLPGNPEFDADDVSYRLRLLVNNSYFLPPAHAKPSPMSLVPMSPSKKTQGKQTNATFLDFFRIGKSKSKPTTPVLRSPPALDQSGPILRTTSDSTTASGYVPRPHASLQPQTPTPPVPNLNAMNRVVVLRERMQDLATAAKEAEQDIKSRADVRRTKSQTTPHENDLVDDVIDPTDAVDLPPSLEDYPFAVQASAAFGLGVRESVGAAVLAEQLPPSRSPGDWSSSTEDDSWRKELLREAITHSLNSASDHSFLSSPEQSSASPTSPTTTSTTESRAADSTFTLSSTSTPRRGIGRPILQHLTLIAEIEQQHNSNAPKPSPNPPHSTATLSPTQRTLIQAARRSWLSETVPPARAETPSEPLPLAPPPPRRQLINPLYSLSQPDLSESNSRDREQVSVGSSEAYSSVVRKAVSSPRLSAVHERANVAQRTMFSISPPPLSIHQITSSRSSPALQVLGDNPSFSSYRSFISGSRLSDDDLSYATPMDTDGEESAPRASVSVSLFSGDRPSISEYSPHSPAASAFRDAVFGSCRSPSPYARRSINENGSGPSRVVSPLRDADPEPRSAAMSPPPRVSSSLGPTVLPPPPRSPAVKPLYRPSTPSHASSEAGHRSFTSVGGMPEPSVDKASMESFIHPAPAVPISDRRGLTSLSLRIPTEDVASSIHSAPAPASPTAFFDRIQSHHNAMDDLDTSDESEDEEDTHPPPPPPMYAEPRIPRTPTSSHRVSSVGSRPSIMRLGNHSTPHLRPPNAFREGVSYDVSDRKKPIGNVPETPPRASFFSVRKRLVGGTDAPLFPFAPQHTPSSRSRSLSRRPATAEGSRSRRWQRESLQKFDGMLLQHMQAERDRIKQITSNISGSRN</sequence>
<feature type="compositionally biased region" description="Polar residues" evidence="1">
    <location>
        <begin position="969"/>
        <end position="981"/>
    </location>
</feature>
<feature type="region of interest" description="Disordered" evidence="1">
    <location>
        <begin position="393"/>
        <end position="420"/>
    </location>
</feature>
<feature type="compositionally biased region" description="Pro residues" evidence="1">
    <location>
        <begin position="611"/>
        <end position="621"/>
    </location>
</feature>
<dbReference type="InParanoid" id="A0A401H095"/>
<feature type="compositionally biased region" description="Low complexity" evidence="1">
    <location>
        <begin position="212"/>
        <end position="227"/>
    </location>
</feature>
<dbReference type="RefSeq" id="XP_027618723.1">
    <property type="nucleotide sequence ID" value="XM_027762922.1"/>
</dbReference>
<protein>
    <submittedName>
        <fullName evidence="2">Uncharacterized protein</fullName>
    </submittedName>
</protein>
<feature type="region of interest" description="Disordered" evidence="1">
    <location>
        <begin position="938"/>
        <end position="1003"/>
    </location>
</feature>
<feature type="region of interest" description="Disordered" evidence="1">
    <location>
        <begin position="1"/>
        <end position="198"/>
    </location>
</feature>
<gene>
    <name evidence="2" type="ORF">SCP_1200350</name>
</gene>
<feature type="compositionally biased region" description="Polar residues" evidence="1">
    <location>
        <begin position="629"/>
        <end position="639"/>
    </location>
</feature>
<accession>A0A401H095</accession>
<dbReference type="AlphaFoldDB" id="A0A401H095"/>